<dbReference type="Pfam" id="PF05281">
    <property type="entry name" value="Secretogranin_V"/>
    <property type="match status" value="1"/>
</dbReference>
<dbReference type="Proteomes" id="UP000190648">
    <property type="component" value="Unassembled WGS sequence"/>
</dbReference>
<evidence type="ECO:0000313" key="3">
    <source>
        <dbReference type="EMBL" id="OPJ83105.1"/>
    </source>
</evidence>
<organism evidence="3 4">
    <name type="scientific">Patagioenas fasciata monilis</name>
    <dbReference type="NCBI Taxonomy" id="372326"/>
    <lineage>
        <taxon>Eukaryota</taxon>
        <taxon>Metazoa</taxon>
        <taxon>Chordata</taxon>
        <taxon>Craniata</taxon>
        <taxon>Vertebrata</taxon>
        <taxon>Euteleostomi</taxon>
        <taxon>Archelosauria</taxon>
        <taxon>Archosauria</taxon>
        <taxon>Dinosauria</taxon>
        <taxon>Saurischia</taxon>
        <taxon>Theropoda</taxon>
        <taxon>Coelurosauria</taxon>
        <taxon>Aves</taxon>
        <taxon>Neognathae</taxon>
        <taxon>Neoaves</taxon>
        <taxon>Columbimorphae</taxon>
        <taxon>Columbiformes</taxon>
        <taxon>Columbidae</taxon>
        <taxon>Patagioenas</taxon>
    </lineage>
</organism>
<comment type="caution">
    <text evidence="3">The sequence shown here is derived from an EMBL/GenBank/DDBJ whole genome shotgun (WGS) entry which is preliminary data.</text>
</comment>
<feature type="domain" description="Rho-GAP" evidence="2">
    <location>
        <begin position="49"/>
        <end position="237"/>
    </location>
</feature>
<keyword evidence="4" id="KW-1185">Reference proteome</keyword>
<dbReference type="CDD" id="cd04394">
    <property type="entry name" value="RhoGAP-ARHGAP11A"/>
    <property type="match status" value="1"/>
</dbReference>
<dbReference type="PANTHER" id="PTHR15670:SF4">
    <property type="entry name" value="RHO GTPASE-ACTIVATING PROTEIN 11A"/>
    <property type="match status" value="1"/>
</dbReference>
<dbReference type="PANTHER" id="PTHR15670">
    <property type="entry name" value="RHO GTPASE ACTIVATING PROTEIN 11A"/>
    <property type="match status" value="1"/>
</dbReference>
<protein>
    <submittedName>
        <fullName evidence="3">Rho GTPase-activating protein 11A isoform B</fullName>
    </submittedName>
</protein>
<dbReference type="InterPro" id="IPR000198">
    <property type="entry name" value="RhoGAP_dom"/>
</dbReference>
<evidence type="ECO:0000313" key="4">
    <source>
        <dbReference type="Proteomes" id="UP000190648"/>
    </source>
</evidence>
<dbReference type="GO" id="GO:0030141">
    <property type="term" value="C:secretory granule"/>
    <property type="evidence" value="ECO:0007669"/>
    <property type="project" value="InterPro"/>
</dbReference>
<dbReference type="EMBL" id="LSYS01003385">
    <property type="protein sequence ID" value="OPJ83105.1"/>
    <property type="molecule type" value="Genomic_DNA"/>
</dbReference>
<dbReference type="InterPro" id="IPR008936">
    <property type="entry name" value="Rho_GTPase_activation_prot"/>
</dbReference>
<proteinExistence type="predicted"/>
<evidence type="ECO:0000256" key="1">
    <source>
        <dbReference type="SAM" id="MobiDB-lite"/>
    </source>
</evidence>
<dbReference type="SMART" id="SM00324">
    <property type="entry name" value="RhoGAP"/>
    <property type="match status" value="1"/>
</dbReference>
<reference evidence="3 4" key="1">
    <citation type="submission" date="2016-02" db="EMBL/GenBank/DDBJ databases">
        <title>Band-tailed pigeon sequencing and assembly.</title>
        <authorList>
            <person name="Soares A.E."/>
            <person name="Novak B.J."/>
            <person name="Rice E.S."/>
            <person name="O'Connell B."/>
            <person name="Chang D."/>
            <person name="Weber S."/>
            <person name="Shapiro B."/>
        </authorList>
    </citation>
    <scope>NUCLEOTIDE SEQUENCE [LARGE SCALE GENOMIC DNA]</scope>
    <source>
        <strain evidence="3">BTP2013</strain>
        <tissue evidence="3">Blood</tissue>
    </source>
</reference>
<dbReference type="GO" id="GO:0007218">
    <property type="term" value="P:neuropeptide signaling pathway"/>
    <property type="evidence" value="ECO:0007669"/>
    <property type="project" value="InterPro"/>
</dbReference>
<feature type="region of interest" description="Disordered" evidence="1">
    <location>
        <begin position="1154"/>
        <end position="1192"/>
    </location>
</feature>
<name>A0A1V4KFB5_PATFA</name>
<feature type="region of interest" description="Disordered" evidence="1">
    <location>
        <begin position="262"/>
        <end position="339"/>
    </location>
</feature>
<dbReference type="AlphaFoldDB" id="A0A1V4KFB5"/>
<dbReference type="OrthoDB" id="410651at2759"/>
<feature type="compositionally biased region" description="Low complexity" evidence="1">
    <location>
        <begin position="372"/>
        <end position="388"/>
    </location>
</feature>
<dbReference type="Pfam" id="PF00620">
    <property type="entry name" value="RhoGAP"/>
    <property type="match status" value="1"/>
</dbReference>
<feature type="compositionally biased region" description="Low complexity" evidence="1">
    <location>
        <begin position="310"/>
        <end position="323"/>
    </location>
</feature>
<feature type="compositionally biased region" description="Polar residues" evidence="1">
    <location>
        <begin position="298"/>
        <end position="309"/>
    </location>
</feature>
<evidence type="ECO:0000259" key="2">
    <source>
        <dbReference type="PROSITE" id="PS50238"/>
    </source>
</evidence>
<dbReference type="GO" id="GO:0005096">
    <property type="term" value="F:GTPase activator activity"/>
    <property type="evidence" value="ECO:0007669"/>
    <property type="project" value="TreeGrafter"/>
</dbReference>
<dbReference type="InterPro" id="IPR042869">
    <property type="entry name" value="ARHGAP11A/B"/>
</dbReference>
<dbReference type="Gene3D" id="1.10.555.10">
    <property type="entry name" value="Rho GTPase activation protein"/>
    <property type="match status" value="1"/>
</dbReference>
<gene>
    <name evidence="3" type="primary">ARHGAP11A</name>
    <name evidence="3" type="ORF">AV530_010521</name>
</gene>
<dbReference type="InterPro" id="IPR007945">
    <property type="entry name" value="Secretogranin_V"/>
</dbReference>
<dbReference type="SUPFAM" id="SSF48350">
    <property type="entry name" value="GTPase activation domain, GAP"/>
    <property type="match status" value="1"/>
</dbReference>
<dbReference type="STRING" id="372326.A0A1V4KFB5"/>
<accession>A0A1V4KFB5</accession>
<feature type="compositionally biased region" description="Basic residues" evidence="1">
    <location>
        <begin position="400"/>
        <end position="410"/>
    </location>
</feature>
<feature type="region of interest" description="Disordered" evidence="1">
    <location>
        <begin position="372"/>
        <end position="413"/>
    </location>
</feature>
<dbReference type="PROSITE" id="PS50238">
    <property type="entry name" value="RHOGAP"/>
    <property type="match status" value="1"/>
</dbReference>
<sequence length="1192" mass="131502">MAEQRRKLVRLAVLEELRVSYGIKVKSGSCMEVAKQPGAVATESKIFGIPFHELPQSLVPEYGYIPSFLVDTCEYLEEHIHTEGLFRKSGSLVRLKALKGKLDQGENCLSAALPCDVAGLLKQFFRELPEPILPPHLQEGLFKAQQLGNEKKTATVLLSCLMADGTIEALRYFFSFLRSVSLRSNENRMDSSNLAVIFAPNLLHSNENEKMSASTEKKIRLQAAVVQTLIDHAAEIGQVPEFILEKLPAMLGVDAFQSTPSLWGHEGGENESPSECKKRRHRSVGDIVSGALNKIKSNRTPSTTPQQDRSVLSSVTPVVLTPSTKRKLPPDCSQGLSSKKRRSFKHSFAFELLPSSIFNSSSTPASVQFEASPSVSLESSQTSLSPSTGGENHLPSTGNRRSKRHASKKLYRAESGKTGCFSPKISRKEMVRRSLRLKFGLGKSNREMNIVSGCAVGNRLENIGRRLASQQGLESRIECGKRGVLFSPCINEKFPKKGSKNVSKSEENLLTPKCHDKVVHRMSWNSATVMHPQAINKNEGVLPGHPETGAVFSESVLMFGKPAVVPDEFKSTTVSKQDNSLELLLCEAESDSTAETLLKVKQAFSVSGSSHNLTGGTKSSFLDVAGKTLCLTGLSPEKELLAEKISENLASTKSGELPYQFNQSYAIDKQQSKKDEMKVLEKRNFKTSIEIELQVPKPDIKNVTELPVPQVLAREDKLTIQSSSSKDGLNKLNSSGREEEIELTYSQAAENCMVECFNSAEDTAKLCVSGQLPTSQLPRSQNEVGNQYVQAENSGKTLTKISAVSDHIQWFNKLSLNDPSSASKTKPPLKFQRTPVRQSVRRINSLLEANRWPVSSQQFKTGDVGSPLVKSSSYDSVLSSCTEKPSKNSMTWLLRSESMYDEVSVAHKQLDLTSKSCRRPLNPLDKPDVSVRTTGIHEQKATVHPSKSVLEDLTNHETVKSSLKVNANISITASRRGKIKVTTRMTTSLFYNMIFLLAFGLASAFSHSPRTPDRVSEADIQRLLHGVMEQLGIARPRVEYPAHQAMNLVGPQSIEGGAHEGLQHLGPYGNIPNIVAELTGDNVPKDFSEDQGYPDPPNPCPIGKTVDDGCLENTPDTAEFSKEYQLHQHLFDPEHDYPNMGKWSKNLLFEKINGGPKRRKRSVNPYLQGQRLDNVVAKKSVPHFSDEEKSPE</sequence>